<proteinExistence type="predicted"/>
<feature type="transmembrane region" description="Helical" evidence="1">
    <location>
        <begin position="303"/>
        <end position="327"/>
    </location>
</feature>
<feature type="transmembrane region" description="Helical" evidence="1">
    <location>
        <begin position="67"/>
        <end position="91"/>
    </location>
</feature>
<accession>A0A5R9AEZ3</accession>
<feature type="transmembrane region" description="Helical" evidence="1">
    <location>
        <begin position="227"/>
        <end position="248"/>
    </location>
</feature>
<feature type="transmembrane region" description="Helical" evidence="1">
    <location>
        <begin position="147"/>
        <end position="174"/>
    </location>
</feature>
<keyword evidence="1" id="KW-1133">Transmembrane helix</keyword>
<comment type="caution">
    <text evidence="2">The sequence shown here is derived from an EMBL/GenBank/DDBJ whole genome shotgun (WGS) entry which is preliminary data.</text>
</comment>
<dbReference type="Proteomes" id="UP000307510">
    <property type="component" value="Unassembled WGS sequence"/>
</dbReference>
<protein>
    <submittedName>
        <fullName evidence="2">Uncharacterized protein</fullName>
    </submittedName>
</protein>
<name>A0A5R9AEZ3_PSENT</name>
<evidence type="ECO:0000313" key="3">
    <source>
        <dbReference type="Proteomes" id="UP000307510"/>
    </source>
</evidence>
<reference evidence="2 3" key="1">
    <citation type="submission" date="2019-05" db="EMBL/GenBank/DDBJ databases">
        <authorList>
            <person name="Moore K."/>
            <person name="O'Neill P."/>
            <person name="Farbos A."/>
            <person name="Studholme D.J."/>
        </authorList>
    </citation>
    <scope>NUCLEOTIDE SEQUENCE [LARGE SCALE GENOMIC DNA]</scope>
    <source>
        <strain evidence="2 3">DSM 9128</strain>
    </source>
</reference>
<feature type="transmembrane region" description="Helical" evidence="1">
    <location>
        <begin position="103"/>
        <end position="127"/>
    </location>
</feature>
<gene>
    <name evidence="2" type="ORF">FEA48_09430</name>
</gene>
<feature type="transmembrane region" description="Helical" evidence="1">
    <location>
        <begin position="32"/>
        <end position="55"/>
    </location>
</feature>
<reference evidence="3" key="2">
    <citation type="submission" date="2019-06" db="EMBL/GenBank/DDBJ databases">
        <title>AzeR, a transcriptional regulator that responds to azelaic acid in Pseudomonas nitroreducens.</title>
        <authorList>
            <person name="Bez C."/>
            <person name="Javvadi S.G."/>
            <person name="Bertani I."/>
            <person name="Devescovi G."/>
            <person name="Studholme D.J."/>
            <person name="Geller A."/>
            <person name="Levy A."/>
            <person name="Venturi V."/>
        </authorList>
    </citation>
    <scope>NUCLEOTIDE SEQUENCE [LARGE SCALE GENOMIC DNA]</scope>
    <source>
        <strain evidence="3">DSM 9128</strain>
    </source>
</reference>
<dbReference type="RefSeq" id="WP_138213573.1">
    <property type="nucleotide sequence ID" value="NZ_VASG01000002.1"/>
</dbReference>
<feature type="transmembrane region" description="Helical" evidence="1">
    <location>
        <begin position="186"/>
        <end position="207"/>
    </location>
</feature>
<evidence type="ECO:0000313" key="2">
    <source>
        <dbReference type="EMBL" id="TLP76605.1"/>
    </source>
</evidence>
<dbReference type="EMBL" id="VASG01000002">
    <property type="protein sequence ID" value="TLP76605.1"/>
    <property type="molecule type" value="Genomic_DNA"/>
</dbReference>
<sequence length="336" mass="37594">MTAENPFAPPLATLTAPLSSQAMPVPAFRQPYPFLATQIFATLLMFAASMVSLWFIDTPSFQRQLRFLPMVISTTVGSLLFYCSAVLLLVYDQRERHGVLRFRPLWALLVGYGVLYLVISMVLNLALTHFSSSLFDWIRLQPGRQLWMFLYTQTSGVLNLLLTCLLPLWLLLTLARSRSEPVLGKVQLSVAGWQVALGIALCFSAVLYKVASTLASSLMMLYREGDYWQPLFQFLSSAVPFVVVLMAARGKLGARRERFAAGRVLAAALVLWLIWSVCVVLCSLLLTFTALNYNDPAELQRYALLPAVVCLILLWPLTRLSTGWFFARPAAQSSPR</sequence>
<dbReference type="AlphaFoldDB" id="A0A5R9AEZ3"/>
<evidence type="ECO:0000256" key="1">
    <source>
        <dbReference type="SAM" id="Phobius"/>
    </source>
</evidence>
<keyword evidence="1" id="KW-0812">Transmembrane</keyword>
<feature type="transmembrane region" description="Helical" evidence="1">
    <location>
        <begin position="269"/>
        <end position="291"/>
    </location>
</feature>
<keyword evidence="1" id="KW-0472">Membrane</keyword>
<organism evidence="2 3">
    <name type="scientific">Pseudomonas nitroreducens</name>
    <dbReference type="NCBI Taxonomy" id="46680"/>
    <lineage>
        <taxon>Bacteria</taxon>
        <taxon>Pseudomonadati</taxon>
        <taxon>Pseudomonadota</taxon>
        <taxon>Gammaproteobacteria</taxon>
        <taxon>Pseudomonadales</taxon>
        <taxon>Pseudomonadaceae</taxon>
        <taxon>Pseudomonas</taxon>
    </lineage>
</organism>